<dbReference type="Proteomes" id="UP000269438">
    <property type="component" value="Unassembled WGS sequence"/>
</dbReference>
<keyword evidence="2" id="KW-0560">Oxidoreductase</keyword>
<dbReference type="GO" id="GO:0016491">
    <property type="term" value="F:oxidoreductase activity"/>
    <property type="evidence" value="ECO:0007669"/>
    <property type="project" value="UniProtKB-KW"/>
</dbReference>
<comment type="similarity">
    <text evidence="1">Belongs to the short-chain dehydrogenases/reductases (SDR) family.</text>
</comment>
<sequence length="115" mass="12305">MELAPLGITAGVVEPGLFRTDFLDARSLHTSTEITDYAQTSAGKMRGITAQANHNQAGDPIRGAAVMVDAIEGGAFPERLFLRSDTVTRVSAKLDAVRTELSRQHDAARSTDYSA</sequence>
<gene>
    <name evidence="3" type="ORF">D9V34_01960</name>
</gene>
<evidence type="ECO:0000313" key="3">
    <source>
        <dbReference type="EMBL" id="RLP84785.1"/>
    </source>
</evidence>
<dbReference type="PANTHER" id="PTHR43976">
    <property type="entry name" value="SHORT CHAIN DEHYDROGENASE"/>
    <property type="match status" value="1"/>
</dbReference>
<dbReference type="EMBL" id="RCUY01000001">
    <property type="protein sequence ID" value="RLP84785.1"/>
    <property type="molecule type" value="Genomic_DNA"/>
</dbReference>
<dbReference type="InterPro" id="IPR051911">
    <property type="entry name" value="SDR_oxidoreductase"/>
</dbReference>
<comment type="caution">
    <text evidence="3">The sequence shown here is derived from an EMBL/GenBank/DDBJ whole genome shotgun (WGS) entry which is preliminary data.</text>
</comment>
<evidence type="ECO:0000256" key="2">
    <source>
        <dbReference type="ARBA" id="ARBA00023002"/>
    </source>
</evidence>
<dbReference type="PANTHER" id="PTHR43976:SF16">
    <property type="entry name" value="SHORT-CHAIN DEHYDROGENASE_REDUCTASE FAMILY PROTEIN"/>
    <property type="match status" value="1"/>
</dbReference>
<keyword evidence="4" id="KW-1185">Reference proteome</keyword>
<accession>A0A3L7AXX5</accession>
<evidence type="ECO:0000256" key="1">
    <source>
        <dbReference type="ARBA" id="ARBA00006484"/>
    </source>
</evidence>
<proteinExistence type="inferred from homology"/>
<dbReference type="Gene3D" id="3.40.50.720">
    <property type="entry name" value="NAD(P)-binding Rossmann-like Domain"/>
    <property type="match status" value="1"/>
</dbReference>
<evidence type="ECO:0000313" key="4">
    <source>
        <dbReference type="Proteomes" id="UP000269438"/>
    </source>
</evidence>
<dbReference type="AlphaFoldDB" id="A0A3L7AXX5"/>
<name>A0A3L7AXX5_9MICO</name>
<reference evidence="3 4" key="1">
    <citation type="submission" date="2018-10" db="EMBL/GenBank/DDBJ databases">
        <authorList>
            <person name="Li J."/>
        </authorList>
    </citation>
    <scope>NUCLEOTIDE SEQUENCE [LARGE SCALE GENOMIC DNA]</scope>
    <source>
        <strain evidence="3 4">JCM 11654</strain>
    </source>
</reference>
<dbReference type="OrthoDB" id="9792003at2"/>
<organism evidence="3 4">
    <name type="scientific">Mycetocola lacteus</name>
    <dbReference type="NCBI Taxonomy" id="76637"/>
    <lineage>
        <taxon>Bacteria</taxon>
        <taxon>Bacillati</taxon>
        <taxon>Actinomycetota</taxon>
        <taxon>Actinomycetes</taxon>
        <taxon>Micrococcales</taxon>
        <taxon>Microbacteriaceae</taxon>
        <taxon>Mycetocola</taxon>
    </lineage>
</organism>
<dbReference type="RefSeq" id="WP_121687255.1">
    <property type="nucleotide sequence ID" value="NZ_RCUY01000001.1"/>
</dbReference>
<evidence type="ECO:0008006" key="5">
    <source>
        <dbReference type="Google" id="ProtNLM"/>
    </source>
</evidence>
<protein>
    <recommendedName>
        <fullName evidence="5">SDR family NAD(P)-dependent oxidoreductase</fullName>
    </recommendedName>
</protein>